<accession>A0A2A5J082</accession>
<evidence type="ECO:0000259" key="4">
    <source>
        <dbReference type="Pfam" id="PF03787"/>
    </source>
</evidence>
<protein>
    <recommendedName>
        <fullName evidence="4">CRISPR type III-associated protein domain-containing protein</fullName>
    </recommendedName>
</protein>
<reference evidence="5 6" key="1">
    <citation type="submission" date="2017-07" db="EMBL/GenBank/DDBJ databases">
        <title>Draft sequence of Rhodococcus enclensis 23b-28.</title>
        <authorList>
            <person name="Besaury L."/>
            <person name="Sancelme M."/>
            <person name="Amato P."/>
            <person name="Lallement A."/>
            <person name="Delort A.-M."/>
        </authorList>
    </citation>
    <scope>NUCLEOTIDE SEQUENCE [LARGE SCALE GENOMIC DNA]</scope>
    <source>
        <strain evidence="5 6">23b-28</strain>
    </source>
</reference>
<dbReference type="Proteomes" id="UP000230886">
    <property type="component" value="Unassembled WGS sequence"/>
</dbReference>
<comment type="subunit">
    <text evidence="2">Part of the Csm effector complex that includes Cas10, Csm2, Csm3, Csm4 and Csm5.</text>
</comment>
<dbReference type="InterPro" id="IPR052216">
    <property type="entry name" value="CRISPR_Csm3_endoribonuclease"/>
</dbReference>
<feature type="region of interest" description="Disordered" evidence="3">
    <location>
        <begin position="367"/>
        <end position="390"/>
    </location>
</feature>
<dbReference type="RefSeq" id="WP_099698854.1">
    <property type="nucleotide sequence ID" value="NZ_NOVD01000059.1"/>
</dbReference>
<gene>
    <name evidence="5" type="ORF">CHR55_31135</name>
</gene>
<dbReference type="CDD" id="cd09726">
    <property type="entry name" value="RAMP_I_III"/>
    <property type="match status" value="1"/>
</dbReference>
<dbReference type="InterPro" id="IPR005537">
    <property type="entry name" value="RAMP_III_fam"/>
</dbReference>
<dbReference type="PANTHER" id="PTHR35579">
    <property type="entry name" value="CRISPR SYSTEM CMS ENDORIBONUCLEASE CSM3"/>
    <property type="match status" value="1"/>
</dbReference>
<evidence type="ECO:0000256" key="1">
    <source>
        <dbReference type="ARBA" id="ARBA00023118"/>
    </source>
</evidence>
<dbReference type="AlphaFoldDB" id="A0A2A5J082"/>
<keyword evidence="1" id="KW-0051">Antiviral defense</keyword>
<dbReference type="PANTHER" id="PTHR35579:SF6">
    <property type="entry name" value="DUF324 DOMAIN-CONTAINING PROTEIN"/>
    <property type="match status" value="1"/>
</dbReference>
<dbReference type="GO" id="GO:0051607">
    <property type="term" value="P:defense response to virus"/>
    <property type="evidence" value="ECO:0007669"/>
    <property type="project" value="UniProtKB-KW"/>
</dbReference>
<dbReference type="Pfam" id="PF03787">
    <property type="entry name" value="RAMPs"/>
    <property type="match status" value="1"/>
</dbReference>
<evidence type="ECO:0000256" key="2">
    <source>
        <dbReference type="ARBA" id="ARBA00093789"/>
    </source>
</evidence>
<name>A0A2A5J082_RHOSG</name>
<proteinExistence type="predicted"/>
<sequence>MTTTEHRAGTAIDDSATPRAATVLRIRGRVHLCSDTTIGSSGSDHGADTRIARDTVTGRPLWAGTGQAGALRHHLAAVLGDTHADQVFGSGDIDSSVRTTDALAYRSDGEYPTVSLRSGNRIDSASGIVDHGAVFTDEVLPAGTVFLVDWSIRAAVGQLIDITAAFVRAVDGLNDDSIRLGKRAGKGRGATSASHWRAEVHELGTAAGFEAWYTRERTPHWSEPNEKIDSRDDLAAHLDTLLPGVAERIRTLRTIDQRSRIVITAALAVAETILEPEAAGPNETIRPATMVQAGNGAAEGDHGPLARSPLRRPTGHGGEELPIDSGSAVHSMLKRHARWVLHAIANRADNPDTAAAHADAITENLFGSSTRDNRTPQRLQSSRVTVTESPIHDATTEQLPHVRLNPLTQGAVDNHLFFEDLLVGGTSTITVTITRASLSDLGLLDWILRDLTHGIGPAMGAATANGHGRRVLTSATLDIPAGLHDSHPARWHSESLSDYIDTGGALRDAAHHALDNAIAEGIS</sequence>
<comment type="caution">
    <text evidence="5">The sequence shown here is derived from an EMBL/GenBank/DDBJ whole genome shotgun (WGS) entry which is preliminary data.</text>
</comment>
<feature type="compositionally biased region" description="Polar residues" evidence="3">
    <location>
        <begin position="367"/>
        <end position="388"/>
    </location>
</feature>
<organism evidence="5 6">
    <name type="scientific">Rhodococcus qingshengii</name>
    <dbReference type="NCBI Taxonomy" id="334542"/>
    <lineage>
        <taxon>Bacteria</taxon>
        <taxon>Bacillati</taxon>
        <taxon>Actinomycetota</taxon>
        <taxon>Actinomycetes</taxon>
        <taxon>Mycobacteriales</taxon>
        <taxon>Nocardiaceae</taxon>
        <taxon>Rhodococcus</taxon>
        <taxon>Rhodococcus erythropolis group</taxon>
    </lineage>
</organism>
<evidence type="ECO:0000313" key="5">
    <source>
        <dbReference type="EMBL" id="PCK22980.1"/>
    </source>
</evidence>
<evidence type="ECO:0000313" key="6">
    <source>
        <dbReference type="Proteomes" id="UP000230886"/>
    </source>
</evidence>
<dbReference type="EMBL" id="NOVD01000059">
    <property type="protein sequence ID" value="PCK22980.1"/>
    <property type="molecule type" value="Genomic_DNA"/>
</dbReference>
<evidence type="ECO:0000256" key="3">
    <source>
        <dbReference type="SAM" id="MobiDB-lite"/>
    </source>
</evidence>
<feature type="domain" description="CRISPR type III-associated protein" evidence="4">
    <location>
        <begin position="33"/>
        <end position="190"/>
    </location>
</feature>